<gene>
    <name evidence="1" type="ORF">JYB88_16850</name>
</gene>
<organism evidence="1 2">
    <name type="scientific">Shewanella cyperi</name>
    <dbReference type="NCBI Taxonomy" id="2814292"/>
    <lineage>
        <taxon>Bacteria</taxon>
        <taxon>Pseudomonadati</taxon>
        <taxon>Pseudomonadota</taxon>
        <taxon>Gammaproteobacteria</taxon>
        <taxon>Alteromonadales</taxon>
        <taxon>Shewanellaceae</taxon>
        <taxon>Shewanella</taxon>
    </lineage>
</organism>
<dbReference type="Proteomes" id="UP000663281">
    <property type="component" value="Chromosome"/>
</dbReference>
<dbReference type="Pfam" id="PF12305">
    <property type="entry name" value="DUF3630"/>
    <property type="match status" value="1"/>
</dbReference>
<dbReference type="InterPro" id="IPR022080">
    <property type="entry name" value="DUF3630"/>
</dbReference>
<reference evidence="1 2" key="1">
    <citation type="submission" date="2021-03" db="EMBL/GenBank/DDBJ databases">
        <title>Novel species identification of genus Shewanella.</title>
        <authorList>
            <person name="Liu G."/>
            <person name="Zhang Q."/>
        </authorList>
    </citation>
    <scope>NUCLEOTIDE SEQUENCE [LARGE SCALE GENOMIC DNA]</scope>
    <source>
        <strain evidence="1 2">FJAT-53726</strain>
    </source>
</reference>
<protein>
    <submittedName>
        <fullName evidence="1">DUF3630 family protein</fullName>
    </submittedName>
</protein>
<evidence type="ECO:0000313" key="1">
    <source>
        <dbReference type="EMBL" id="QSX29829.1"/>
    </source>
</evidence>
<keyword evidence="2" id="KW-1185">Reference proteome</keyword>
<proteinExistence type="predicted"/>
<dbReference type="KEGG" id="scyp:JYB88_16850"/>
<dbReference type="AlphaFoldDB" id="A0A974XSV0"/>
<sequence>MRLQQVWLDNDAGTLQIRGDINFDDFAAFAEPLVESLDCRVLERLWGADRHQWLLDFEGCQLWLNYEFYGDVAWLASDRAEDIEVLAFLEHLLQRQLEQPQPEQQQ</sequence>
<dbReference type="RefSeq" id="WP_207324869.1">
    <property type="nucleotide sequence ID" value="NZ_CP071504.1"/>
</dbReference>
<evidence type="ECO:0000313" key="2">
    <source>
        <dbReference type="Proteomes" id="UP000663281"/>
    </source>
</evidence>
<name>A0A974XSV0_9GAMM</name>
<accession>A0A974XSV0</accession>
<dbReference type="EMBL" id="CP071504">
    <property type="protein sequence ID" value="QSX29829.1"/>
    <property type="molecule type" value="Genomic_DNA"/>
</dbReference>